<dbReference type="InterPro" id="IPR002347">
    <property type="entry name" value="SDR_fam"/>
</dbReference>
<dbReference type="InterPro" id="IPR036291">
    <property type="entry name" value="NAD(P)-bd_dom_sf"/>
</dbReference>
<dbReference type="RefSeq" id="WP_075035493.1">
    <property type="nucleotide sequence ID" value="NZ_FOSB01000002.1"/>
</dbReference>
<dbReference type="Gene3D" id="3.40.50.720">
    <property type="entry name" value="NAD(P)-binding Rossmann-like Domain"/>
    <property type="match status" value="1"/>
</dbReference>
<dbReference type="GO" id="GO:0051287">
    <property type="term" value="F:NAD binding"/>
    <property type="evidence" value="ECO:0007669"/>
    <property type="project" value="InterPro"/>
</dbReference>
<evidence type="ECO:0000313" key="3">
    <source>
        <dbReference type="EMBL" id="SFJ49935.1"/>
    </source>
</evidence>
<organism evidence="3 4">
    <name type="scientific">Halobacillus dabanensis</name>
    <dbReference type="NCBI Taxonomy" id="240302"/>
    <lineage>
        <taxon>Bacteria</taxon>
        <taxon>Bacillati</taxon>
        <taxon>Bacillota</taxon>
        <taxon>Bacilli</taxon>
        <taxon>Bacillales</taxon>
        <taxon>Bacillaceae</taxon>
        <taxon>Halobacillus</taxon>
    </lineage>
</organism>
<gene>
    <name evidence="3" type="ORF">SAMN04487936_102424</name>
</gene>
<dbReference type="OrthoDB" id="9803333at2"/>
<dbReference type="GO" id="GO:0008206">
    <property type="term" value="P:bile acid metabolic process"/>
    <property type="evidence" value="ECO:0007669"/>
    <property type="project" value="UniProtKB-ARBA"/>
</dbReference>
<dbReference type="GO" id="GO:0008678">
    <property type="term" value="F:2-deoxy-D-gluconate 3-dehydrogenase activity"/>
    <property type="evidence" value="ECO:0007669"/>
    <property type="project" value="InterPro"/>
</dbReference>
<dbReference type="NCBIfam" id="TIGR01832">
    <property type="entry name" value="kduD"/>
    <property type="match status" value="1"/>
</dbReference>
<dbReference type="PRINTS" id="PR00081">
    <property type="entry name" value="GDHRDH"/>
</dbReference>
<dbReference type="CDD" id="cd05347">
    <property type="entry name" value="Ga5DH-like_SDR_c"/>
    <property type="match status" value="1"/>
</dbReference>
<comment type="similarity">
    <text evidence="1">Belongs to the short-chain dehydrogenases/reductases (SDR) family.</text>
</comment>
<evidence type="ECO:0000256" key="1">
    <source>
        <dbReference type="ARBA" id="ARBA00006484"/>
    </source>
</evidence>
<dbReference type="PANTHER" id="PTHR42760">
    <property type="entry name" value="SHORT-CHAIN DEHYDROGENASES/REDUCTASES FAMILY MEMBER"/>
    <property type="match status" value="1"/>
</dbReference>
<reference evidence="4" key="1">
    <citation type="submission" date="2016-10" db="EMBL/GenBank/DDBJ databases">
        <authorList>
            <person name="Varghese N."/>
            <person name="Submissions S."/>
        </authorList>
    </citation>
    <scope>NUCLEOTIDE SEQUENCE [LARGE SCALE GENOMIC DNA]</scope>
    <source>
        <strain evidence="4">CGMCC 1.3704</strain>
    </source>
</reference>
<dbReference type="EMBL" id="FOSB01000002">
    <property type="protein sequence ID" value="SFJ49935.1"/>
    <property type="molecule type" value="Genomic_DNA"/>
</dbReference>
<evidence type="ECO:0000313" key="4">
    <source>
        <dbReference type="Proteomes" id="UP000183557"/>
    </source>
</evidence>
<dbReference type="PRINTS" id="PR00080">
    <property type="entry name" value="SDRFAMILY"/>
</dbReference>
<dbReference type="FunFam" id="3.40.50.720:FF:000084">
    <property type="entry name" value="Short-chain dehydrogenase reductase"/>
    <property type="match status" value="1"/>
</dbReference>
<proteinExistence type="inferred from homology"/>
<keyword evidence="2" id="KW-0560">Oxidoreductase</keyword>
<dbReference type="AlphaFoldDB" id="A0A1I3RUA4"/>
<evidence type="ECO:0000256" key="2">
    <source>
        <dbReference type="ARBA" id="ARBA00023002"/>
    </source>
</evidence>
<dbReference type="Proteomes" id="UP000183557">
    <property type="component" value="Unassembled WGS sequence"/>
</dbReference>
<dbReference type="InterPro" id="IPR011286">
    <property type="entry name" value="2-deoxy-D-gluc_3_DH"/>
</dbReference>
<keyword evidence="4" id="KW-1185">Reference proteome</keyword>
<name>A0A1I3RUA4_HALDA</name>
<dbReference type="InterPro" id="IPR020904">
    <property type="entry name" value="Sc_DH/Rdtase_CS"/>
</dbReference>
<dbReference type="Pfam" id="PF13561">
    <property type="entry name" value="adh_short_C2"/>
    <property type="match status" value="1"/>
</dbReference>
<accession>A0A1I3RUA4</accession>
<dbReference type="PANTHER" id="PTHR42760:SF5">
    <property type="entry name" value="2-DEHYDRO-3-DEOXY-D-GLUCONATE 5-DEHYDROGENASE"/>
    <property type="match status" value="1"/>
</dbReference>
<dbReference type="PROSITE" id="PS00061">
    <property type="entry name" value="ADH_SHORT"/>
    <property type="match status" value="1"/>
</dbReference>
<sequence length="251" mass="26635">MESLFSLKGKIALVTGASRGLGQGIAVGLAKAGAEVIGVGTKTLQDTKEKVEDVGGTFHDIISDLSEKGAAEKLAADAIAIRGRVDVLVNNAGIIRRSDAKDYSNEDWFDVIDVNQHVVFQLCREVGTHMLENKSGKIINIASMLSYQGGLKVPAYTASKHAVAGLTKSFANEWGSQGVNVNAIAPGYMATDNTAPIRENEERNAYITSRIPQGRWGSPDDLQGAAIFLASDAADYVNGHILNVDGGWMSS</sequence>
<protein>
    <submittedName>
        <fullName evidence="3">2-deoxy-D-gluconate 3-dehydrogenase</fullName>
    </submittedName>
</protein>
<dbReference type="SUPFAM" id="SSF51735">
    <property type="entry name" value="NAD(P)-binding Rossmann-fold domains"/>
    <property type="match status" value="1"/>
</dbReference>